<protein>
    <submittedName>
        <fullName evidence="2">AlNc14C668G12372 protein</fullName>
    </submittedName>
</protein>
<dbReference type="EMBL" id="FR824660">
    <property type="protein sequence ID" value="CCA27757.1"/>
    <property type="molecule type" value="Genomic_DNA"/>
</dbReference>
<reference evidence="2" key="1">
    <citation type="journal article" date="2011" name="PLoS Biol.">
        <title>Gene gain and loss during evolution of obligate parasitism in the white rust pathogen of Arabidopsis thaliana.</title>
        <authorList>
            <person name="Kemen E."/>
            <person name="Gardiner A."/>
            <person name="Schultz-Larsen T."/>
            <person name="Kemen A.C."/>
            <person name="Balmuth A.L."/>
            <person name="Robert-Seilaniantz A."/>
            <person name="Bailey K."/>
            <person name="Holub E."/>
            <person name="Studholme D.J."/>
            <person name="Maclean D."/>
            <person name="Jones J.D."/>
        </authorList>
    </citation>
    <scope>NUCLEOTIDE SEQUENCE</scope>
</reference>
<accession>F0X1Q7</accession>
<dbReference type="HOGENOM" id="CLU_163682_0_0_1"/>
<gene>
    <name evidence="2" type="primary">AlNc14C668G12372</name>
    <name evidence="2" type="ORF">ALNC14_139010</name>
</gene>
<organism evidence="2">
    <name type="scientific">Albugo laibachii Nc14</name>
    <dbReference type="NCBI Taxonomy" id="890382"/>
    <lineage>
        <taxon>Eukaryota</taxon>
        <taxon>Sar</taxon>
        <taxon>Stramenopiles</taxon>
        <taxon>Oomycota</taxon>
        <taxon>Peronosporomycetes</taxon>
        <taxon>Albuginales</taxon>
        <taxon>Albuginaceae</taxon>
        <taxon>Albugo</taxon>
    </lineage>
</organism>
<name>F0X1Q7_9STRA</name>
<feature type="region of interest" description="Disordered" evidence="1">
    <location>
        <begin position="1"/>
        <end position="25"/>
    </location>
</feature>
<proteinExistence type="predicted"/>
<evidence type="ECO:0000313" key="2">
    <source>
        <dbReference type="EMBL" id="CCA27757.1"/>
    </source>
</evidence>
<reference evidence="2" key="2">
    <citation type="submission" date="2011-02" db="EMBL/GenBank/DDBJ databases">
        <authorList>
            <person name="MacLean D."/>
        </authorList>
    </citation>
    <scope>NUCLEOTIDE SEQUENCE</scope>
</reference>
<dbReference type="AlphaFoldDB" id="F0X1Q7"/>
<sequence>MSPNGSDDGDTVAREKVPAQSAALRRGHAGMVEEYEEKGANVAACNGDECSGRGGGMGGMENTNGISEGAAYALVDGAPGSVRRIPEQDSKTAFWSSPGE</sequence>
<evidence type="ECO:0000256" key="1">
    <source>
        <dbReference type="SAM" id="MobiDB-lite"/>
    </source>
</evidence>